<dbReference type="RefSeq" id="WP_189184036.1">
    <property type="nucleotide sequence ID" value="NZ_BMMM01000001.1"/>
</dbReference>
<feature type="domain" description="FAD-binding" evidence="7">
    <location>
        <begin position="13"/>
        <end position="358"/>
    </location>
</feature>
<dbReference type="InterPro" id="IPR002938">
    <property type="entry name" value="FAD-bd"/>
</dbReference>
<keyword evidence="4" id="KW-0560">Oxidoreductase</keyword>
<evidence type="ECO:0000256" key="2">
    <source>
        <dbReference type="ARBA" id="ARBA00022630"/>
    </source>
</evidence>
<evidence type="ECO:0000313" key="8">
    <source>
        <dbReference type="EMBL" id="GGN49838.1"/>
    </source>
</evidence>
<dbReference type="AlphaFoldDB" id="A0A917XSJ3"/>
<evidence type="ECO:0000313" key="9">
    <source>
        <dbReference type="Proteomes" id="UP000600365"/>
    </source>
</evidence>
<proteinExistence type="predicted"/>
<evidence type="ECO:0000256" key="1">
    <source>
        <dbReference type="ARBA" id="ARBA00001974"/>
    </source>
</evidence>
<evidence type="ECO:0000256" key="5">
    <source>
        <dbReference type="ARBA" id="ARBA00023033"/>
    </source>
</evidence>
<feature type="region of interest" description="Disordered" evidence="6">
    <location>
        <begin position="430"/>
        <end position="471"/>
    </location>
</feature>
<gene>
    <name evidence="8" type="ORF">GCM10011579_003950</name>
</gene>
<keyword evidence="9" id="KW-1185">Reference proteome</keyword>
<dbReference type="GO" id="GO:0004497">
    <property type="term" value="F:monooxygenase activity"/>
    <property type="evidence" value="ECO:0007669"/>
    <property type="project" value="UniProtKB-KW"/>
</dbReference>
<dbReference type="InterPro" id="IPR050493">
    <property type="entry name" value="FAD-dep_Monooxygenase_BioMet"/>
</dbReference>
<dbReference type="Proteomes" id="UP000600365">
    <property type="component" value="Unassembled WGS sequence"/>
</dbReference>
<dbReference type="SUPFAM" id="SSF51905">
    <property type="entry name" value="FAD/NAD(P)-binding domain"/>
    <property type="match status" value="1"/>
</dbReference>
<dbReference type="PRINTS" id="PR00420">
    <property type="entry name" value="RNGMNOXGNASE"/>
</dbReference>
<organism evidence="8 9">
    <name type="scientific">Streptomyces albiflavescens</name>
    <dbReference type="NCBI Taxonomy" id="1623582"/>
    <lineage>
        <taxon>Bacteria</taxon>
        <taxon>Bacillati</taxon>
        <taxon>Actinomycetota</taxon>
        <taxon>Actinomycetes</taxon>
        <taxon>Kitasatosporales</taxon>
        <taxon>Streptomycetaceae</taxon>
        <taxon>Streptomyces</taxon>
    </lineage>
</organism>
<evidence type="ECO:0000256" key="4">
    <source>
        <dbReference type="ARBA" id="ARBA00023002"/>
    </source>
</evidence>
<dbReference type="InterPro" id="IPR036188">
    <property type="entry name" value="FAD/NAD-bd_sf"/>
</dbReference>
<dbReference type="SUPFAM" id="SSF54373">
    <property type="entry name" value="FAD-linked reductases, C-terminal domain"/>
    <property type="match status" value="1"/>
</dbReference>
<sequence length="471" mass="52316">MNPTPPATGGKPDVIIVGGGIGGLSTAFALTRQGLRVRVLERAREFGEVGAGIQLAPNCTRILHEYGLLDEARSLGVLPENMVMRDALDARELTRIDLRDLERRYVYPYMVIHRSDLHGMFLRACRRAGVDLLTDQKVVDYENTAAGARVRIDDGGVQEARLVIAADGLHSVARRKLVGDDVVSSRYVAYRAAVPIDRVRENGVAEKDIVLHVGPRCHFVQYALRGGEMFNQVAVFESPKALAGQEEWGTPDELDAAFEATCDDVRQGIPLMWRDRWWQMLDRDPVSTWVYGRIALLGDAAHPPLQYMAQGAIMAIEDGWVLAEHIARRSSDGTPPDWDAALAAYEAVRVEHCRRVLTTARAWGELWHLDGEKRLQRNAIMRERDVYDYGFTDWVYGPTALTPDKEPAMFTPIPLDSVPVQEVGTAAEFAGGRAKWSTPSGSRCESIDGQQRPGSRGRSREPFSRSAAERS</sequence>
<dbReference type="EMBL" id="BMMM01000001">
    <property type="protein sequence ID" value="GGN49838.1"/>
    <property type="molecule type" value="Genomic_DNA"/>
</dbReference>
<comment type="caution">
    <text evidence="8">The sequence shown here is derived from an EMBL/GenBank/DDBJ whole genome shotgun (WGS) entry which is preliminary data.</text>
</comment>
<evidence type="ECO:0000256" key="6">
    <source>
        <dbReference type="SAM" id="MobiDB-lite"/>
    </source>
</evidence>
<feature type="compositionally biased region" description="Basic and acidic residues" evidence="6">
    <location>
        <begin position="458"/>
        <end position="471"/>
    </location>
</feature>
<evidence type="ECO:0000256" key="3">
    <source>
        <dbReference type="ARBA" id="ARBA00022827"/>
    </source>
</evidence>
<dbReference type="Pfam" id="PF01494">
    <property type="entry name" value="FAD_binding_3"/>
    <property type="match status" value="1"/>
</dbReference>
<dbReference type="GO" id="GO:0071949">
    <property type="term" value="F:FAD binding"/>
    <property type="evidence" value="ECO:0007669"/>
    <property type="project" value="InterPro"/>
</dbReference>
<accession>A0A917XSJ3</accession>
<keyword evidence="2" id="KW-0285">Flavoprotein</keyword>
<keyword evidence="5" id="KW-0503">Monooxygenase</keyword>
<name>A0A917XSJ3_9ACTN</name>
<dbReference type="PANTHER" id="PTHR13789">
    <property type="entry name" value="MONOOXYGENASE"/>
    <property type="match status" value="1"/>
</dbReference>
<dbReference type="Gene3D" id="3.50.50.60">
    <property type="entry name" value="FAD/NAD(P)-binding domain"/>
    <property type="match status" value="1"/>
</dbReference>
<keyword evidence="3" id="KW-0274">FAD</keyword>
<evidence type="ECO:0000259" key="7">
    <source>
        <dbReference type="Pfam" id="PF01494"/>
    </source>
</evidence>
<protein>
    <submittedName>
        <fullName evidence="8">3-hydroxybenzoate 6-hydroxylase</fullName>
    </submittedName>
</protein>
<dbReference type="PANTHER" id="PTHR13789:SF318">
    <property type="entry name" value="GERANYLGERANYL DIPHOSPHATE REDUCTASE"/>
    <property type="match status" value="1"/>
</dbReference>
<reference evidence="8 9" key="1">
    <citation type="journal article" date="2014" name="Int. J. Syst. Evol. Microbiol.">
        <title>Complete genome sequence of Corynebacterium casei LMG S-19264T (=DSM 44701T), isolated from a smear-ripened cheese.</title>
        <authorList>
            <consortium name="US DOE Joint Genome Institute (JGI-PGF)"/>
            <person name="Walter F."/>
            <person name="Albersmeier A."/>
            <person name="Kalinowski J."/>
            <person name="Ruckert C."/>
        </authorList>
    </citation>
    <scope>NUCLEOTIDE SEQUENCE [LARGE SCALE GENOMIC DNA]</scope>
    <source>
        <strain evidence="8 9">CGMCC 4.7111</strain>
    </source>
</reference>
<comment type="cofactor">
    <cofactor evidence="1">
        <name>FAD</name>
        <dbReference type="ChEBI" id="CHEBI:57692"/>
    </cofactor>
</comment>